<dbReference type="PANTHER" id="PTHR42743:SF2">
    <property type="entry name" value="AMINODEOXYCHORISMATE LYASE"/>
    <property type="match status" value="1"/>
</dbReference>
<dbReference type="PROSITE" id="PS00770">
    <property type="entry name" value="AA_TRANSFER_CLASS_4"/>
    <property type="match status" value="1"/>
</dbReference>
<gene>
    <name evidence="15" type="primary">pabC</name>
    <name evidence="15" type="ORF">MBHS_00424</name>
</gene>
<evidence type="ECO:0000256" key="9">
    <source>
        <dbReference type="ARBA" id="ARBA00049529"/>
    </source>
</evidence>
<dbReference type="PANTHER" id="PTHR42743">
    <property type="entry name" value="AMINO-ACID AMINOTRANSFERASE"/>
    <property type="match status" value="1"/>
</dbReference>
<proteinExistence type="inferred from homology"/>
<dbReference type="InterPro" id="IPR043131">
    <property type="entry name" value="BCAT-like_N"/>
</dbReference>
<dbReference type="OrthoDB" id="9805628at2"/>
<dbReference type="InterPro" id="IPR043132">
    <property type="entry name" value="BCAT-like_C"/>
</dbReference>
<dbReference type="Gene3D" id="3.30.470.10">
    <property type="match status" value="1"/>
</dbReference>
<keyword evidence="5" id="KW-0289">Folate biosynthesis</keyword>
<comment type="catalytic activity">
    <reaction evidence="9">
        <text>4-amino-4-deoxychorismate = 4-aminobenzoate + pyruvate + H(+)</text>
        <dbReference type="Rhea" id="RHEA:16201"/>
        <dbReference type="ChEBI" id="CHEBI:15361"/>
        <dbReference type="ChEBI" id="CHEBI:15378"/>
        <dbReference type="ChEBI" id="CHEBI:17836"/>
        <dbReference type="ChEBI" id="CHEBI:58406"/>
        <dbReference type="EC" id="4.1.3.38"/>
    </reaction>
</comment>
<reference evidence="15 16" key="1">
    <citation type="submission" date="2016-10" db="EMBL/GenBank/DDBJ databases">
        <authorList>
            <person name="de Groot N.N."/>
        </authorList>
    </citation>
    <scope>NUCLEOTIDE SEQUENCE [LARGE SCALE GENOMIC DNA]</scope>
    <source>
        <strain evidence="15">MBHS1</strain>
    </source>
</reference>
<sequence length="270" mass="30697">MASDQDRGLLYGDGLFTTMAVAQGQILNHSLHWQRLQDGCERLGIPFPDADLLRADMRHASQSVKCGVLKCLITRGCGGRGYRPPANPEPAHFLIHSPFPEYPQHFTRDGVQLRLCQIRLARQPALAGIKHLNRLEQVLARQEWQEPDIAEGLMLDSEGLVIEGTQSNLFWIENKQLHTPDLQHCGVAGIIRSLICQHHAVTVCECSLQRLYDAQAVFLTNSIIGLWPVIRLQQQCWPVIEQERQLQRWLIEQNAIPEVFAQPQNKRDLK</sequence>
<evidence type="ECO:0000256" key="5">
    <source>
        <dbReference type="ARBA" id="ARBA00022909"/>
    </source>
</evidence>
<evidence type="ECO:0000256" key="11">
    <source>
        <dbReference type="ARBA" id="ARBA00069174"/>
    </source>
</evidence>
<dbReference type="Pfam" id="PF01063">
    <property type="entry name" value="Aminotran_4"/>
    <property type="match status" value="1"/>
</dbReference>
<keyword evidence="6 15" id="KW-0456">Lyase</keyword>
<dbReference type="AlphaFoldDB" id="A0A1H6F668"/>
<comment type="pathway">
    <text evidence="7">Cofactor biosynthesis; tetrahydrofolate biosynthesis; 4-aminobenzoate from chorismate: step 2/2.</text>
</comment>
<evidence type="ECO:0000256" key="13">
    <source>
        <dbReference type="RuleBase" id="RU004106"/>
    </source>
</evidence>
<evidence type="ECO:0000256" key="8">
    <source>
        <dbReference type="ARBA" id="ARBA00035676"/>
    </source>
</evidence>
<keyword evidence="4 14" id="KW-0663">Pyridoxal phosphate</keyword>
<dbReference type="InterPro" id="IPR018300">
    <property type="entry name" value="Aminotrans_IV_CS"/>
</dbReference>
<dbReference type="InterPro" id="IPR017824">
    <property type="entry name" value="Aminodeoxychorismate_lyase_IV"/>
</dbReference>
<evidence type="ECO:0000313" key="16">
    <source>
        <dbReference type="Proteomes" id="UP000236724"/>
    </source>
</evidence>
<dbReference type="GO" id="GO:0008696">
    <property type="term" value="F:4-amino-4-deoxychorismate lyase activity"/>
    <property type="evidence" value="ECO:0007669"/>
    <property type="project" value="UniProtKB-UniRule"/>
</dbReference>
<comment type="subunit">
    <text evidence="3">Homodimer.</text>
</comment>
<dbReference type="NCBIfam" id="TIGR03461">
    <property type="entry name" value="pabC_Proteo"/>
    <property type="match status" value="1"/>
</dbReference>
<comment type="similarity">
    <text evidence="2 13">Belongs to the class-IV pyridoxal-phosphate-dependent aminotransferase family.</text>
</comment>
<evidence type="ECO:0000256" key="3">
    <source>
        <dbReference type="ARBA" id="ARBA00011738"/>
    </source>
</evidence>
<dbReference type="GO" id="GO:0005829">
    <property type="term" value="C:cytosol"/>
    <property type="evidence" value="ECO:0007669"/>
    <property type="project" value="TreeGrafter"/>
</dbReference>
<dbReference type="Proteomes" id="UP000236724">
    <property type="component" value="Unassembled WGS sequence"/>
</dbReference>
<comment type="cofactor">
    <cofactor evidence="1 14">
        <name>pyridoxal 5'-phosphate</name>
        <dbReference type="ChEBI" id="CHEBI:597326"/>
    </cofactor>
</comment>
<dbReference type="CDD" id="cd01559">
    <property type="entry name" value="ADCL_like"/>
    <property type="match status" value="1"/>
</dbReference>
<evidence type="ECO:0000313" key="15">
    <source>
        <dbReference type="EMBL" id="SEH04576.1"/>
    </source>
</evidence>
<dbReference type="RefSeq" id="WP_103918625.1">
    <property type="nucleotide sequence ID" value="NZ_FMSV02000059.1"/>
</dbReference>
<evidence type="ECO:0000256" key="12">
    <source>
        <dbReference type="NCBIfam" id="TIGR03461"/>
    </source>
</evidence>
<dbReference type="NCBIfam" id="NF004761">
    <property type="entry name" value="PRK06092.1"/>
    <property type="match status" value="1"/>
</dbReference>
<dbReference type="InterPro" id="IPR036038">
    <property type="entry name" value="Aminotransferase-like"/>
</dbReference>
<evidence type="ECO:0000256" key="6">
    <source>
        <dbReference type="ARBA" id="ARBA00023239"/>
    </source>
</evidence>
<protein>
    <recommendedName>
        <fullName evidence="11 12">Aminodeoxychorismate lyase</fullName>
        <ecNumber evidence="8 12">4.1.3.38</ecNumber>
    </recommendedName>
</protein>
<keyword evidence="16" id="KW-1185">Reference proteome</keyword>
<evidence type="ECO:0000256" key="1">
    <source>
        <dbReference type="ARBA" id="ARBA00001933"/>
    </source>
</evidence>
<dbReference type="FunFam" id="3.20.10.10:FF:000002">
    <property type="entry name" value="D-alanine aminotransferase"/>
    <property type="match status" value="1"/>
</dbReference>
<dbReference type="EMBL" id="FMSV02000059">
    <property type="protein sequence ID" value="SEH04576.1"/>
    <property type="molecule type" value="Genomic_DNA"/>
</dbReference>
<evidence type="ECO:0000256" key="2">
    <source>
        <dbReference type="ARBA" id="ARBA00009320"/>
    </source>
</evidence>
<evidence type="ECO:0000256" key="4">
    <source>
        <dbReference type="ARBA" id="ARBA00022898"/>
    </source>
</evidence>
<name>A0A1H6F668_9GAMM</name>
<dbReference type="Gene3D" id="3.20.10.10">
    <property type="entry name" value="D-amino Acid Aminotransferase, subunit A, domain 2"/>
    <property type="match status" value="1"/>
</dbReference>
<comment type="function">
    <text evidence="10">Involved in the biosynthesis of p-aminobenzoate (PABA), a precursor of tetrahydrofolate. Converts 4-amino-4-deoxychorismate into 4-aminobenzoate (PABA) and pyruvate.</text>
</comment>
<organism evidence="15 16">
    <name type="scientific">Candidatus Venteria ishoeyi</name>
    <dbReference type="NCBI Taxonomy" id="1899563"/>
    <lineage>
        <taxon>Bacteria</taxon>
        <taxon>Pseudomonadati</taxon>
        <taxon>Pseudomonadota</taxon>
        <taxon>Gammaproteobacteria</taxon>
        <taxon>Thiotrichales</taxon>
        <taxon>Thiotrichaceae</taxon>
        <taxon>Venteria</taxon>
    </lineage>
</organism>
<evidence type="ECO:0000256" key="10">
    <source>
        <dbReference type="ARBA" id="ARBA00054027"/>
    </source>
</evidence>
<accession>A0A1H6F668</accession>
<dbReference type="EC" id="4.1.3.38" evidence="8 12"/>
<dbReference type="InterPro" id="IPR050571">
    <property type="entry name" value="Class-IV_PLP-Dep_Aminotrnsfr"/>
</dbReference>
<dbReference type="InterPro" id="IPR001544">
    <property type="entry name" value="Aminotrans_IV"/>
</dbReference>
<dbReference type="GO" id="GO:0046656">
    <property type="term" value="P:folic acid biosynthetic process"/>
    <property type="evidence" value="ECO:0007669"/>
    <property type="project" value="UniProtKB-KW"/>
</dbReference>
<evidence type="ECO:0000256" key="14">
    <source>
        <dbReference type="RuleBase" id="RU004516"/>
    </source>
</evidence>
<dbReference type="GO" id="GO:0030170">
    <property type="term" value="F:pyridoxal phosphate binding"/>
    <property type="evidence" value="ECO:0007669"/>
    <property type="project" value="InterPro"/>
</dbReference>
<evidence type="ECO:0000256" key="7">
    <source>
        <dbReference type="ARBA" id="ARBA00035633"/>
    </source>
</evidence>
<dbReference type="GO" id="GO:0008153">
    <property type="term" value="P:4-aminobenzoate biosynthetic process"/>
    <property type="evidence" value="ECO:0007669"/>
    <property type="project" value="UniProtKB-UniRule"/>
</dbReference>
<dbReference type="SUPFAM" id="SSF56752">
    <property type="entry name" value="D-aminoacid aminotransferase-like PLP-dependent enzymes"/>
    <property type="match status" value="1"/>
</dbReference>